<evidence type="ECO:0000313" key="2">
    <source>
        <dbReference type="EMBL" id="EOT71718.1"/>
    </source>
</evidence>
<keyword evidence="4" id="KW-1185">Reference proteome</keyword>
<protein>
    <submittedName>
        <fullName evidence="1">Uncharacterized protein</fullName>
    </submittedName>
</protein>
<dbReference type="PATRIC" id="fig|1158609.3.peg.2324"/>
<organism evidence="1 3">
    <name type="scientific">Enterococcus moraviensis ATCC BAA-383</name>
    <dbReference type="NCBI Taxonomy" id="1158609"/>
    <lineage>
        <taxon>Bacteria</taxon>
        <taxon>Bacillati</taxon>
        <taxon>Bacillota</taxon>
        <taxon>Bacilli</taxon>
        <taxon>Lactobacillales</taxon>
        <taxon>Enterococcaceae</taxon>
        <taxon>Enterococcus</taxon>
    </lineage>
</organism>
<evidence type="ECO:0000313" key="3">
    <source>
        <dbReference type="Proteomes" id="UP000013781"/>
    </source>
</evidence>
<sequence>MFITSLEKSFDFSEDFFVFYLKNEGEINYVSKFSTSL</sequence>
<dbReference type="EMBL" id="AJAS01000017">
    <property type="protein sequence ID" value="EOH98419.1"/>
    <property type="molecule type" value="Genomic_DNA"/>
</dbReference>
<reference evidence="2 4" key="2">
    <citation type="submission" date="2013-03" db="EMBL/GenBank/DDBJ databases">
        <title>The Genome Sequence of Enterococcus moraviensis BAA-383 (PacBio/Illumina hybrid assembly).</title>
        <authorList>
            <consortium name="The Broad Institute Genomics Platform"/>
            <consortium name="The Broad Institute Genome Sequencing Center for Infectious Disease"/>
            <person name="Earl A."/>
            <person name="Russ C."/>
            <person name="Gilmore M."/>
            <person name="Surin D."/>
            <person name="Walker B."/>
            <person name="Young S."/>
            <person name="Zeng Q."/>
            <person name="Gargeya S."/>
            <person name="Fitzgerald M."/>
            <person name="Haas B."/>
            <person name="Abouelleil A."/>
            <person name="Allen A.W."/>
            <person name="Alvarado L."/>
            <person name="Arachchi H.M."/>
            <person name="Berlin A.M."/>
            <person name="Chapman S.B."/>
            <person name="Gainer-Dewar J."/>
            <person name="Goldberg J."/>
            <person name="Griggs A."/>
            <person name="Gujja S."/>
            <person name="Hansen M."/>
            <person name="Howarth C."/>
            <person name="Imamovic A."/>
            <person name="Ireland A."/>
            <person name="Larimer J."/>
            <person name="McCowan C."/>
            <person name="Murphy C."/>
            <person name="Pearson M."/>
            <person name="Poon T.W."/>
            <person name="Priest M."/>
            <person name="Roberts A."/>
            <person name="Saif S."/>
            <person name="Shea T."/>
            <person name="Sisk P."/>
            <person name="Sykes S."/>
            <person name="Wortman J."/>
            <person name="Nusbaum C."/>
            <person name="Birren B."/>
        </authorList>
    </citation>
    <scope>NUCLEOTIDE SEQUENCE [LARGE SCALE GENOMIC DNA]</scope>
    <source>
        <strain evidence="2 4">ATCC BAA-383</strain>
    </source>
</reference>
<comment type="caution">
    <text evidence="1">The sequence shown here is derived from an EMBL/GenBank/DDBJ whole genome shotgun (WGS) entry which is preliminary data.</text>
</comment>
<gene>
    <name evidence="2" type="ORF">I586_01525</name>
    <name evidence="1" type="ORF">UAY_02376</name>
</gene>
<reference evidence="1 3" key="1">
    <citation type="submission" date="2013-02" db="EMBL/GenBank/DDBJ databases">
        <title>The Genome Sequence of Enterococcus moraviensis BAA-383.</title>
        <authorList>
            <consortium name="The Broad Institute Genome Sequencing Platform"/>
            <consortium name="The Broad Institute Genome Sequencing Center for Infectious Disease"/>
            <person name="Earl A.M."/>
            <person name="Gilmore M.S."/>
            <person name="Lebreton F."/>
            <person name="Walker B."/>
            <person name="Young S.K."/>
            <person name="Zeng Q."/>
            <person name="Gargeya S."/>
            <person name="Fitzgerald M."/>
            <person name="Haas B."/>
            <person name="Abouelleil A."/>
            <person name="Alvarado L."/>
            <person name="Arachchi H.M."/>
            <person name="Berlin A.M."/>
            <person name="Chapman S.B."/>
            <person name="Dewar J."/>
            <person name="Goldberg J."/>
            <person name="Griggs A."/>
            <person name="Gujja S."/>
            <person name="Hansen M."/>
            <person name="Howarth C."/>
            <person name="Imamovic A."/>
            <person name="Larimer J."/>
            <person name="McCowan C."/>
            <person name="Murphy C."/>
            <person name="Neiman D."/>
            <person name="Pearson M."/>
            <person name="Priest M."/>
            <person name="Roberts A."/>
            <person name="Saif S."/>
            <person name="Shea T."/>
            <person name="Sisk P."/>
            <person name="Sykes S."/>
            <person name="Wortman J."/>
            <person name="Nusbaum C."/>
            <person name="Birren B."/>
        </authorList>
    </citation>
    <scope>NUCLEOTIDE SEQUENCE [LARGE SCALE GENOMIC DNA]</scope>
    <source>
        <strain evidence="1 3">ATCC BAA-383</strain>
    </source>
</reference>
<evidence type="ECO:0000313" key="1">
    <source>
        <dbReference type="EMBL" id="EOH98419.1"/>
    </source>
</evidence>
<accession>R2TDZ1</accession>
<dbReference type="AlphaFoldDB" id="R2TDZ1"/>
<name>R2TDZ1_9ENTE</name>
<dbReference type="EMBL" id="ASWB01000002">
    <property type="protein sequence ID" value="EOT71718.1"/>
    <property type="molecule type" value="Genomic_DNA"/>
</dbReference>
<dbReference type="Proteomes" id="UP000014157">
    <property type="component" value="Unassembled WGS sequence"/>
</dbReference>
<evidence type="ECO:0000313" key="4">
    <source>
        <dbReference type="Proteomes" id="UP000014157"/>
    </source>
</evidence>
<dbReference type="Proteomes" id="UP000013781">
    <property type="component" value="Unassembled WGS sequence"/>
</dbReference>
<dbReference type="HOGENOM" id="CLU_3343368_0_0_9"/>
<proteinExistence type="predicted"/>